<dbReference type="SUPFAM" id="SSF50475">
    <property type="entry name" value="FMN-binding split barrel"/>
    <property type="match status" value="1"/>
</dbReference>
<dbReference type="Proteomes" id="UP000546257">
    <property type="component" value="Unassembled WGS sequence"/>
</dbReference>
<evidence type="ECO:0000313" key="1">
    <source>
        <dbReference type="EMBL" id="MBB6645974.1"/>
    </source>
</evidence>
<protein>
    <submittedName>
        <fullName evidence="1">Pyridoxamine 5'-phosphate oxidase family protein</fullName>
    </submittedName>
</protein>
<sequence>MSEETDADRVRGGRMTDAEVDAFLTEQGTGVLALADRDSAYAVPISFGYRTGRAVFAYWQFGPGSTKAAYTEATERACLTVYDVASEREWRSVVARGPLRELSGEEWADLGGLIDDNAWSPEFTGVRDRRLSVVGYELRIDEATGFRRAPDADGA</sequence>
<name>A0A7J9SG78_9EURY</name>
<dbReference type="RefSeq" id="WP_185192331.1">
    <property type="nucleotide sequence ID" value="NZ_JACKXD010000002.1"/>
</dbReference>
<comment type="caution">
    <text evidence="1">The sequence shown here is derived from an EMBL/GenBank/DDBJ whole genome shotgun (WGS) entry which is preliminary data.</text>
</comment>
<keyword evidence="2" id="KW-1185">Reference proteome</keyword>
<evidence type="ECO:0000313" key="2">
    <source>
        <dbReference type="Proteomes" id="UP000546257"/>
    </source>
</evidence>
<dbReference type="EMBL" id="JACKXD010000002">
    <property type="protein sequence ID" value="MBB6645974.1"/>
    <property type="molecule type" value="Genomic_DNA"/>
</dbReference>
<accession>A0A7J9SG78</accession>
<dbReference type="InterPro" id="IPR024747">
    <property type="entry name" value="Pyridox_Oxase-rel"/>
</dbReference>
<reference evidence="1 2" key="1">
    <citation type="submission" date="2020-08" db="EMBL/GenBank/DDBJ databases">
        <authorList>
            <person name="Seo M.-J."/>
        </authorList>
    </citation>
    <scope>NUCLEOTIDE SEQUENCE [LARGE SCALE GENOMIC DNA]</scope>
    <source>
        <strain evidence="1 2">MBLA0160</strain>
    </source>
</reference>
<dbReference type="InterPro" id="IPR012349">
    <property type="entry name" value="Split_barrel_FMN-bd"/>
</dbReference>
<organism evidence="1 2">
    <name type="scientific">Halobellus ruber</name>
    <dbReference type="NCBI Taxonomy" id="2761102"/>
    <lineage>
        <taxon>Archaea</taxon>
        <taxon>Methanobacteriati</taxon>
        <taxon>Methanobacteriota</taxon>
        <taxon>Stenosarchaea group</taxon>
        <taxon>Halobacteria</taxon>
        <taxon>Halobacteriales</taxon>
        <taxon>Haloferacaceae</taxon>
        <taxon>Halobellus</taxon>
    </lineage>
</organism>
<gene>
    <name evidence="1" type="ORF">H5V44_06685</name>
</gene>
<dbReference type="Pfam" id="PF12900">
    <property type="entry name" value="Pyridox_ox_2"/>
    <property type="match status" value="1"/>
</dbReference>
<dbReference type="Gene3D" id="2.30.110.10">
    <property type="entry name" value="Electron Transport, Fmn-binding Protein, Chain A"/>
    <property type="match status" value="1"/>
</dbReference>
<dbReference type="AlphaFoldDB" id="A0A7J9SG78"/>
<proteinExistence type="predicted"/>